<dbReference type="Pfam" id="PF04024">
    <property type="entry name" value="PspC"/>
    <property type="match status" value="1"/>
</dbReference>
<keyword evidence="1" id="KW-0812">Transmembrane</keyword>
<dbReference type="InterPro" id="IPR007168">
    <property type="entry name" value="Phageshock_PspC_N"/>
</dbReference>
<evidence type="ECO:0000313" key="4">
    <source>
        <dbReference type="Proteomes" id="UP001596456"/>
    </source>
</evidence>
<accession>A0ABW2KYD6</accession>
<sequence>MTTFDHIARSARSRRICKDPANGLIFGVCAGIAWWLGIKAWAVRAAAILLLLLWTGPALVAYLLAALLLGNRPYDRYEDFVRRYGDDLGGPAEDRSGHRGWR</sequence>
<feature type="transmembrane region" description="Helical" evidence="1">
    <location>
        <begin position="21"/>
        <end position="42"/>
    </location>
</feature>
<keyword evidence="1" id="KW-0472">Membrane</keyword>
<evidence type="ECO:0000313" key="3">
    <source>
        <dbReference type="EMBL" id="MFC7334316.1"/>
    </source>
</evidence>
<dbReference type="EMBL" id="JBHTCM010000015">
    <property type="protein sequence ID" value="MFC7334316.1"/>
    <property type="molecule type" value="Genomic_DNA"/>
</dbReference>
<evidence type="ECO:0000259" key="2">
    <source>
        <dbReference type="Pfam" id="PF04024"/>
    </source>
</evidence>
<keyword evidence="1" id="KW-1133">Transmembrane helix</keyword>
<proteinExistence type="predicted"/>
<keyword evidence="4" id="KW-1185">Reference proteome</keyword>
<evidence type="ECO:0000256" key="1">
    <source>
        <dbReference type="SAM" id="Phobius"/>
    </source>
</evidence>
<reference evidence="4" key="1">
    <citation type="journal article" date="2019" name="Int. J. Syst. Evol. Microbiol.">
        <title>The Global Catalogue of Microorganisms (GCM) 10K type strain sequencing project: providing services to taxonomists for standard genome sequencing and annotation.</title>
        <authorList>
            <consortium name="The Broad Institute Genomics Platform"/>
            <consortium name="The Broad Institute Genome Sequencing Center for Infectious Disease"/>
            <person name="Wu L."/>
            <person name="Ma J."/>
        </authorList>
    </citation>
    <scope>NUCLEOTIDE SEQUENCE [LARGE SCALE GENOMIC DNA]</scope>
    <source>
        <strain evidence="4">CGMCC 1.16275</strain>
    </source>
</reference>
<name>A0ABW2KYD6_9PROT</name>
<feature type="transmembrane region" description="Helical" evidence="1">
    <location>
        <begin position="48"/>
        <end position="69"/>
    </location>
</feature>
<comment type="caution">
    <text evidence="3">The sequence shown here is derived from an EMBL/GenBank/DDBJ whole genome shotgun (WGS) entry which is preliminary data.</text>
</comment>
<dbReference type="Proteomes" id="UP001596456">
    <property type="component" value="Unassembled WGS sequence"/>
</dbReference>
<protein>
    <submittedName>
        <fullName evidence="3">PspC domain-containing protein</fullName>
    </submittedName>
</protein>
<dbReference type="RefSeq" id="WP_377359878.1">
    <property type="nucleotide sequence ID" value="NZ_JBHTCM010000015.1"/>
</dbReference>
<feature type="domain" description="Phage shock protein PspC N-terminal" evidence="2">
    <location>
        <begin position="14"/>
        <end position="69"/>
    </location>
</feature>
<gene>
    <name evidence="3" type="ORF">ACFQPS_14200</name>
</gene>
<organism evidence="3 4">
    <name type="scientific">Rhodocista pekingensis</name>
    <dbReference type="NCBI Taxonomy" id="201185"/>
    <lineage>
        <taxon>Bacteria</taxon>
        <taxon>Pseudomonadati</taxon>
        <taxon>Pseudomonadota</taxon>
        <taxon>Alphaproteobacteria</taxon>
        <taxon>Rhodospirillales</taxon>
        <taxon>Azospirillaceae</taxon>
        <taxon>Rhodocista</taxon>
    </lineage>
</organism>